<dbReference type="GeneID" id="39603425"/>
<protein>
    <submittedName>
        <fullName evidence="2">Myosin-crossreactive antigen</fullName>
    </submittedName>
</protein>
<comment type="caution">
    <text evidence="2">The sequence shown here is derived from an EMBL/GenBank/DDBJ whole genome shotgun (WGS) entry which is preliminary data.</text>
</comment>
<organism evidence="2 3">
    <name type="scientific">Byssochlamys spectabilis</name>
    <name type="common">Paecilomyces variotii</name>
    <dbReference type="NCBI Taxonomy" id="264951"/>
    <lineage>
        <taxon>Eukaryota</taxon>
        <taxon>Fungi</taxon>
        <taxon>Dikarya</taxon>
        <taxon>Ascomycota</taxon>
        <taxon>Pezizomycotina</taxon>
        <taxon>Eurotiomycetes</taxon>
        <taxon>Eurotiomycetidae</taxon>
        <taxon>Eurotiales</taxon>
        <taxon>Thermoascaceae</taxon>
        <taxon>Paecilomyces</taxon>
    </lineage>
</organism>
<name>A0A443HLQ4_BYSSP</name>
<accession>A0A443HLQ4</accession>
<dbReference type="EMBL" id="RCNU01000012">
    <property type="protein sequence ID" value="RWQ92744.1"/>
    <property type="molecule type" value="Genomic_DNA"/>
</dbReference>
<dbReference type="SUPFAM" id="SSF51905">
    <property type="entry name" value="FAD/NAD(P)-binding domain"/>
    <property type="match status" value="1"/>
</dbReference>
<dbReference type="InterPro" id="IPR010354">
    <property type="entry name" value="Oleate_hydratase"/>
</dbReference>
<evidence type="ECO:0000313" key="2">
    <source>
        <dbReference type="EMBL" id="RWQ92744.1"/>
    </source>
</evidence>
<evidence type="ECO:0000313" key="3">
    <source>
        <dbReference type="Proteomes" id="UP000283841"/>
    </source>
</evidence>
<gene>
    <name evidence="2" type="ORF">C8Q69DRAFT_89865</name>
</gene>
<dbReference type="Gene3D" id="3.50.50.60">
    <property type="entry name" value="FAD/NAD(P)-binding domain"/>
    <property type="match status" value="3"/>
</dbReference>
<dbReference type="RefSeq" id="XP_028482389.1">
    <property type="nucleotide sequence ID" value="XM_028634148.1"/>
</dbReference>
<dbReference type="GO" id="GO:0006631">
    <property type="term" value="P:fatty acid metabolic process"/>
    <property type="evidence" value="ECO:0007669"/>
    <property type="project" value="InterPro"/>
</dbReference>
<sequence length="535" mass="59572">MSDRPNRLQARRQDGEPIDIWIIGGGVASLAAAVFLIKDANVLPTHIHIFDVHPALGGGLTRYGDPEKGYVLHPGQTISYHDSCVEKLLLQVPSTHPGPTPWDKQLVQKGEDRRHARRLTRAIAVGPSGPERLDSQRLGLNLQDRLGLIRIMLENEQALSGKRIWELFDGDFFNTKFWMIWSTTFTFTPHHSAVEFRRYLRKYLHDLGNGGKLSGPDEIRNSQYESIIRPVSKYLQEEGVDFRLGEQVVDVLTYPDSDPTTVSEIKFQGEDGSEKMVTLDPCDLVFVALGSIGSGSVMGNNDAAPGQPSVKTSANEWSLWDKLAGRSIKFGNPSNFCTNPAYSTVGKFTVTLYDPEFFDLIAETTGLAPGSQPVLSLPRSNWDISLNIPLQPVISSQPDTVKVFSGWALHPEKNGNHIKKPMMQCSGAEVLQEILKHLNFPDTILSHAVTIPCISPLATSALLPRSHNERPEIIPRDTTNLALLGQFVEIPDEPSLTMEYSVQSAQLAVDHFMGVKKEIRRSWRNHFVEMLDLLT</sequence>
<keyword evidence="1" id="KW-0472">Membrane</keyword>
<keyword evidence="1" id="KW-0812">Transmembrane</keyword>
<dbReference type="GO" id="GO:0050151">
    <property type="term" value="F:oleate hydratase activity"/>
    <property type="evidence" value="ECO:0007669"/>
    <property type="project" value="InterPro"/>
</dbReference>
<dbReference type="PANTHER" id="PTHR37417">
    <property type="entry name" value="67 KDA MYOSIN-CROSS-REACTIVE ANTIGEN FAMILY PROTEIN (AFU_ORTHOLOGUE AFUA_5G09970)"/>
    <property type="match status" value="1"/>
</dbReference>
<reference evidence="2 3" key="1">
    <citation type="journal article" date="2018" name="Front. Microbiol.">
        <title>Genomic and genetic insights into a cosmopolitan fungus, Paecilomyces variotii (Eurotiales).</title>
        <authorList>
            <person name="Urquhart A.S."/>
            <person name="Mondo S.J."/>
            <person name="Makela M.R."/>
            <person name="Hane J.K."/>
            <person name="Wiebenga A."/>
            <person name="He G."/>
            <person name="Mihaltcheva S."/>
            <person name="Pangilinan J."/>
            <person name="Lipzen A."/>
            <person name="Barry K."/>
            <person name="de Vries R.P."/>
            <person name="Grigoriev I.V."/>
            <person name="Idnurm A."/>
        </authorList>
    </citation>
    <scope>NUCLEOTIDE SEQUENCE [LARGE SCALE GENOMIC DNA]</scope>
    <source>
        <strain evidence="2 3">CBS 101075</strain>
    </source>
</reference>
<dbReference type="STRING" id="264951.A0A443HLQ4"/>
<keyword evidence="3" id="KW-1185">Reference proteome</keyword>
<dbReference type="InterPro" id="IPR036188">
    <property type="entry name" value="FAD/NAD-bd_sf"/>
</dbReference>
<dbReference type="Pfam" id="PF06100">
    <property type="entry name" value="MCRA"/>
    <property type="match status" value="1"/>
</dbReference>
<dbReference type="Proteomes" id="UP000283841">
    <property type="component" value="Unassembled WGS sequence"/>
</dbReference>
<dbReference type="PANTHER" id="PTHR37417:SF2">
    <property type="entry name" value="67 KDA MYOSIN-CROSS-REACTIVE ANTIGEN FAMILY PROTEIN (AFU_ORTHOLOGUE AFUA_5G09970)"/>
    <property type="match status" value="1"/>
</dbReference>
<dbReference type="VEuPathDB" id="FungiDB:C8Q69DRAFT_89865"/>
<proteinExistence type="predicted"/>
<dbReference type="GO" id="GO:0071949">
    <property type="term" value="F:FAD binding"/>
    <property type="evidence" value="ECO:0007669"/>
    <property type="project" value="InterPro"/>
</dbReference>
<feature type="transmembrane region" description="Helical" evidence="1">
    <location>
        <begin position="20"/>
        <end position="37"/>
    </location>
</feature>
<keyword evidence="1" id="KW-1133">Transmembrane helix</keyword>
<dbReference type="AlphaFoldDB" id="A0A443HLQ4"/>
<evidence type="ECO:0000256" key="1">
    <source>
        <dbReference type="SAM" id="Phobius"/>
    </source>
</evidence>